<sequence>LPSTRPRGLFPIFPQTQCHNHSPPQQEDLRRQALHRRRFRPLRPILRGWQHAQRRHHPPLPARVREHGWSRGGALQG</sequence>
<dbReference type="EMBL" id="JAMKFB020000022">
    <property type="protein sequence ID" value="KAL0160426.1"/>
    <property type="molecule type" value="Genomic_DNA"/>
</dbReference>
<organism evidence="2 3">
    <name type="scientific">Cirrhinus mrigala</name>
    <name type="common">Mrigala</name>
    <dbReference type="NCBI Taxonomy" id="683832"/>
    <lineage>
        <taxon>Eukaryota</taxon>
        <taxon>Metazoa</taxon>
        <taxon>Chordata</taxon>
        <taxon>Craniata</taxon>
        <taxon>Vertebrata</taxon>
        <taxon>Euteleostomi</taxon>
        <taxon>Actinopterygii</taxon>
        <taxon>Neopterygii</taxon>
        <taxon>Teleostei</taxon>
        <taxon>Ostariophysi</taxon>
        <taxon>Cypriniformes</taxon>
        <taxon>Cyprinidae</taxon>
        <taxon>Labeoninae</taxon>
        <taxon>Labeonini</taxon>
        <taxon>Cirrhinus</taxon>
    </lineage>
</organism>
<reference evidence="2 3" key="1">
    <citation type="submission" date="2024-05" db="EMBL/GenBank/DDBJ databases">
        <title>Genome sequencing and assembly of Indian major carp, Cirrhinus mrigala (Hamilton, 1822).</title>
        <authorList>
            <person name="Mohindra V."/>
            <person name="Chowdhury L.M."/>
            <person name="Lal K."/>
            <person name="Jena J.K."/>
        </authorList>
    </citation>
    <scope>NUCLEOTIDE SEQUENCE [LARGE SCALE GENOMIC DNA]</scope>
    <source>
        <strain evidence="2">CM1030</strain>
        <tissue evidence="2">Blood</tissue>
    </source>
</reference>
<protein>
    <submittedName>
        <fullName evidence="2">Uncharacterized protein</fullName>
    </submittedName>
</protein>
<dbReference type="AlphaFoldDB" id="A0ABD0NH47"/>
<accession>A0ABD0NH47</accession>
<comment type="caution">
    <text evidence="2">The sequence shown here is derived from an EMBL/GenBank/DDBJ whole genome shotgun (WGS) entry which is preliminary data.</text>
</comment>
<keyword evidence="3" id="KW-1185">Reference proteome</keyword>
<evidence type="ECO:0000313" key="3">
    <source>
        <dbReference type="Proteomes" id="UP001529510"/>
    </source>
</evidence>
<name>A0ABD0NH47_CIRMR</name>
<feature type="non-terminal residue" evidence="2">
    <location>
        <position position="77"/>
    </location>
</feature>
<dbReference type="Proteomes" id="UP001529510">
    <property type="component" value="Unassembled WGS sequence"/>
</dbReference>
<feature type="compositionally biased region" description="Polar residues" evidence="1">
    <location>
        <begin position="14"/>
        <end position="25"/>
    </location>
</feature>
<feature type="region of interest" description="Disordered" evidence="1">
    <location>
        <begin position="45"/>
        <end position="77"/>
    </location>
</feature>
<evidence type="ECO:0000313" key="2">
    <source>
        <dbReference type="EMBL" id="KAL0160426.1"/>
    </source>
</evidence>
<feature type="region of interest" description="Disordered" evidence="1">
    <location>
        <begin position="1"/>
        <end position="27"/>
    </location>
</feature>
<proteinExistence type="predicted"/>
<gene>
    <name evidence="2" type="ORF">M9458_044151</name>
</gene>
<feature type="non-terminal residue" evidence="2">
    <location>
        <position position="1"/>
    </location>
</feature>
<evidence type="ECO:0000256" key="1">
    <source>
        <dbReference type="SAM" id="MobiDB-lite"/>
    </source>
</evidence>